<dbReference type="GO" id="GO:0003677">
    <property type="term" value="F:DNA binding"/>
    <property type="evidence" value="ECO:0007669"/>
    <property type="project" value="UniProtKB-KW"/>
</dbReference>
<feature type="domain" description="HTH hxlR-type" evidence="4">
    <location>
        <begin position="10"/>
        <end position="108"/>
    </location>
</feature>
<gene>
    <name evidence="5" type="ORF">CE154_012185</name>
</gene>
<dbReference type="PROSITE" id="PS51118">
    <property type="entry name" value="HTH_HXLR"/>
    <property type="match status" value="1"/>
</dbReference>
<evidence type="ECO:0000313" key="6">
    <source>
        <dbReference type="Proteomes" id="UP000216225"/>
    </source>
</evidence>
<dbReference type="InterPro" id="IPR002577">
    <property type="entry name" value="HTH_HxlR"/>
</dbReference>
<dbReference type="PANTHER" id="PTHR33204">
    <property type="entry name" value="TRANSCRIPTIONAL REGULATOR, MARR FAMILY"/>
    <property type="match status" value="1"/>
</dbReference>
<dbReference type="Proteomes" id="UP000216225">
    <property type="component" value="Unassembled WGS sequence"/>
</dbReference>
<dbReference type="SUPFAM" id="SSF55718">
    <property type="entry name" value="SCP-like"/>
    <property type="match status" value="1"/>
</dbReference>
<dbReference type="InterPro" id="IPR036388">
    <property type="entry name" value="WH-like_DNA-bd_sf"/>
</dbReference>
<dbReference type="SUPFAM" id="SSF46785">
    <property type="entry name" value="Winged helix' DNA-binding domain"/>
    <property type="match status" value="1"/>
</dbReference>
<evidence type="ECO:0000259" key="4">
    <source>
        <dbReference type="PROSITE" id="PS51118"/>
    </source>
</evidence>
<dbReference type="InterPro" id="IPR036527">
    <property type="entry name" value="SCP2_sterol-bd_dom_sf"/>
</dbReference>
<dbReference type="InterPro" id="IPR036390">
    <property type="entry name" value="WH_DNA-bd_sf"/>
</dbReference>
<comment type="caution">
    <text evidence="5">The sequence shown here is derived from an EMBL/GenBank/DDBJ whole genome shotgun (WGS) entry which is preliminary data.</text>
</comment>
<evidence type="ECO:0000313" key="5">
    <source>
        <dbReference type="EMBL" id="RKJ96766.1"/>
    </source>
</evidence>
<reference evidence="5 6" key="1">
    <citation type="submission" date="2018-09" db="EMBL/GenBank/DDBJ databases">
        <title>Genome comparison of Alicycliphilus sp. BQ1, a polyurethanolytic bacterium, with its closest phylogenetic relatives Alicycliphilus denitrificans BC and K601, unable to attack polyurethane.</title>
        <authorList>
            <person name="Loza-Tavera H."/>
            <person name="Lozano L."/>
            <person name="Cevallos M."/>
            <person name="Maya-Lucas O."/>
            <person name="Garcia-Mena J."/>
            <person name="Hernandez J."/>
        </authorList>
    </citation>
    <scope>NUCLEOTIDE SEQUENCE [LARGE SCALE GENOMIC DNA]</scope>
    <source>
        <strain evidence="5 6">BQ1</strain>
    </source>
</reference>
<dbReference type="AlphaFoldDB" id="A0A3R7HVK0"/>
<name>A0A3R7HVK0_9BURK</name>
<evidence type="ECO:0000256" key="1">
    <source>
        <dbReference type="ARBA" id="ARBA00023015"/>
    </source>
</evidence>
<evidence type="ECO:0000256" key="3">
    <source>
        <dbReference type="ARBA" id="ARBA00023163"/>
    </source>
</evidence>
<protein>
    <submittedName>
        <fullName evidence="5">Transcriptional regulator</fullName>
    </submittedName>
</protein>
<dbReference type="Gene3D" id="1.10.10.10">
    <property type="entry name" value="Winged helix-like DNA-binding domain superfamily/Winged helix DNA-binding domain"/>
    <property type="match status" value="1"/>
</dbReference>
<dbReference type="RefSeq" id="WP_094438956.1">
    <property type="nucleotide sequence ID" value="NZ_NKDB02000002.1"/>
</dbReference>
<dbReference type="PANTHER" id="PTHR33204:SF18">
    <property type="entry name" value="TRANSCRIPTIONAL REGULATORY PROTEIN"/>
    <property type="match status" value="1"/>
</dbReference>
<dbReference type="EMBL" id="NKDB02000002">
    <property type="protein sequence ID" value="RKJ96766.1"/>
    <property type="molecule type" value="Genomic_DNA"/>
</dbReference>
<accession>A0A3R7HVK0</accession>
<sequence>MAPASYRQFCPVAMAAEVLCCRWTLLVVRELMMGSSHFNDLRRGVPRMSSALLAKRLRELEAAGIVERTRTAGAAEGHAYHLTQAGRELRPIVEAVGAWGQRWVTTEATLRHLDANLLMWDIRRHVHPEPAPAARTTIEFIFCDRPLPERNYWLIVEPACDVDLCTVDPGFEVDLYVSTDLRTLTALWLGHVGWAQASGSGAIRLTGTQERQSALRRWLGTSTFAAVSRAVG</sequence>
<dbReference type="Pfam" id="PF01638">
    <property type="entry name" value="HxlR"/>
    <property type="match status" value="1"/>
</dbReference>
<organism evidence="5 6">
    <name type="scientific">Alicycliphilus denitrificans</name>
    <dbReference type="NCBI Taxonomy" id="179636"/>
    <lineage>
        <taxon>Bacteria</taxon>
        <taxon>Pseudomonadati</taxon>
        <taxon>Pseudomonadota</taxon>
        <taxon>Betaproteobacteria</taxon>
        <taxon>Burkholderiales</taxon>
        <taxon>Comamonadaceae</taxon>
        <taxon>Alicycliphilus</taxon>
    </lineage>
</organism>
<keyword evidence="1" id="KW-0805">Transcription regulation</keyword>
<keyword evidence="3" id="KW-0804">Transcription</keyword>
<keyword evidence="2" id="KW-0238">DNA-binding</keyword>
<proteinExistence type="predicted"/>
<evidence type="ECO:0000256" key="2">
    <source>
        <dbReference type="ARBA" id="ARBA00023125"/>
    </source>
</evidence>